<proteinExistence type="predicted"/>
<dbReference type="InterPro" id="IPR010982">
    <property type="entry name" value="Lambda_DNA-bd_dom_sf"/>
</dbReference>
<dbReference type="Gene3D" id="1.10.260.40">
    <property type="entry name" value="lambda repressor-like DNA-binding domains"/>
    <property type="match status" value="1"/>
</dbReference>
<evidence type="ECO:0000313" key="2">
    <source>
        <dbReference type="EMBL" id="AOS62849.1"/>
    </source>
</evidence>
<dbReference type="EMBL" id="CP014859">
    <property type="protein sequence ID" value="AOS62849.1"/>
    <property type="molecule type" value="Genomic_DNA"/>
</dbReference>
<dbReference type="SUPFAM" id="SSF47413">
    <property type="entry name" value="lambda repressor-like DNA-binding domains"/>
    <property type="match status" value="1"/>
</dbReference>
<evidence type="ECO:0000259" key="1">
    <source>
        <dbReference type="SMART" id="SM00530"/>
    </source>
</evidence>
<organism evidence="2 3">
    <name type="scientific">Actinoalloteichus hymeniacidonis</name>
    <dbReference type="NCBI Taxonomy" id="340345"/>
    <lineage>
        <taxon>Bacteria</taxon>
        <taxon>Bacillati</taxon>
        <taxon>Actinomycetota</taxon>
        <taxon>Actinomycetes</taxon>
        <taxon>Pseudonocardiales</taxon>
        <taxon>Pseudonocardiaceae</taxon>
        <taxon>Actinoalloteichus</taxon>
    </lineage>
</organism>
<sequence>MPIDASVKLISALPPVLGQAWIGEMPNMARDTDAVRELKQALGRALADHRRAAGFAQAEIARRVHYTRTAVSHAEAGRHLPPRRFWAAADDAVGADGVLLDHFDRLQSAAAESERIEREREQAVFRHRAQRGHRTPTEKISSTDIHAAATADEQTHELAAALQSARRVDAEVVESFVAQLEHIRTLDRRLGAGLLRGEVRAKIAQIEPLMRHSIDPAIRRSLAAVLTEYCTLADWQCLDSGLLGEAWQHYENAKTAARESGNAALFSHVIAEQAFVLIDIGRSTDASDLTGHALAAARQNAPAILLAWLAAAHGEALAANDQSAKSLRAFDHAARTLPADTVHTDTPYVAMDDVHLTRWRGHALARTGERSAVAVLNDALRGLDPSYTRAETALRVDLTRALLHAGERDSAAEQAAQADALAQQIGSARQQRRLARLAVPG</sequence>
<dbReference type="KEGG" id="ahm:TL08_10170"/>
<dbReference type="Proteomes" id="UP000095210">
    <property type="component" value="Chromosome"/>
</dbReference>
<gene>
    <name evidence="2" type="ORF">TL08_10170</name>
</gene>
<reference evidence="3" key="1">
    <citation type="submission" date="2016-03" db="EMBL/GenBank/DDBJ databases">
        <title>Complete genome sequence of the type strain Actinoalloteichus hymeniacidonis DSM 45092.</title>
        <authorList>
            <person name="Schaffert L."/>
            <person name="Albersmeier A."/>
            <person name="Winkler A."/>
            <person name="Kalinowski J."/>
            <person name="Zotchev S."/>
            <person name="Ruckert C."/>
        </authorList>
    </citation>
    <scope>NUCLEOTIDE SEQUENCE [LARGE SCALE GENOMIC DNA]</scope>
    <source>
        <strain evidence="3">HPA177(T) (DSM 45092(T))</strain>
    </source>
</reference>
<evidence type="ECO:0000313" key="3">
    <source>
        <dbReference type="Proteomes" id="UP000095210"/>
    </source>
</evidence>
<dbReference type="CDD" id="cd00093">
    <property type="entry name" value="HTH_XRE"/>
    <property type="match status" value="1"/>
</dbReference>
<feature type="domain" description="HTH cro/C1-type" evidence="1">
    <location>
        <begin position="45"/>
        <end position="100"/>
    </location>
</feature>
<dbReference type="SMART" id="SM00530">
    <property type="entry name" value="HTH_XRE"/>
    <property type="match status" value="1"/>
</dbReference>
<accession>A0AAC9MXY5</accession>
<dbReference type="GO" id="GO:0003677">
    <property type="term" value="F:DNA binding"/>
    <property type="evidence" value="ECO:0007669"/>
    <property type="project" value="InterPro"/>
</dbReference>
<dbReference type="Pfam" id="PF13560">
    <property type="entry name" value="HTH_31"/>
    <property type="match status" value="1"/>
</dbReference>
<keyword evidence="3" id="KW-1185">Reference proteome</keyword>
<name>A0AAC9MXY5_9PSEU</name>
<dbReference type="InterPro" id="IPR001387">
    <property type="entry name" value="Cro/C1-type_HTH"/>
</dbReference>
<protein>
    <submittedName>
        <fullName evidence="2">DNA binding protein with helix-turn-helix domain</fullName>
    </submittedName>
</protein>
<dbReference type="AlphaFoldDB" id="A0AAC9MXY5"/>